<accession>A0AAN8WMW2</accession>
<evidence type="ECO:0000313" key="2">
    <source>
        <dbReference type="Proteomes" id="UP001381693"/>
    </source>
</evidence>
<dbReference type="AlphaFoldDB" id="A0AAN8WMW2"/>
<organism evidence="1 2">
    <name type="scientific">Halocaridina rubra</name>
    <name type="common">Hawaiian red shrimp</name>
    <dbReference type="NCBI Taxonomy" id="373956"/>
    <lineage>
        <taxon>Eukaryota</taxon>
        <taxon>Metazoa</taxon>
        <taxon>Ecdysozoa</taxon>
        <taxon>Arthropoda</taxon>
        <taxon>Crustacea</taxon>
        <taxon>Multicrustacea</taxon>
        <taxon>Malacostraca</taxon>
        <taxon>Eumalacostraca</taxon>
        <taxon>Eucarida</taxon>
        <taxon>Decapoda</taxon>
        <taxon>Pleocyemata</taxon>
        <taxon>Caridea</taxon>
        <taxon>Atyoidea</taxon>
        <taxon>Atyidae</taxon>
        <taxon>Halocaridina</taxon>
    </lineage>
</organism>
<dbReference type="EMBL" id="JAXCGZ010020924">
    <property type="protein sequence ID" value="KAK7063155.1"/>
    <property type="molecule type" value="Genomic_DNA"/>
</dbReference>
<protein>
    <submittedName>
        <fullName evidence="1">Uncharacterized protein</fullName>
    </submittedName>
</protein>
<dbReference type="Proteomes" id="UP001381693">
    <property type="component" value="Unassembled WGS sequence"/>
</dbReference>
<comment type="caution">
    <text evidence="1">The sequence shown here is derived from an EMBL/GenBank/DDBJ whole genome shotgun (WGS) entry which is preliminary data.</text>
</comment>
<name>A0AAN8WMW2_HALRR</name>
<evidence type="ECO:0000313" key="1">
    <source>
        <dbReference type="EMBL" id="KAK7063155.1"/>
    </source>
</evidence>
<gene>
    <name evidence="1" type="ORF">SK128_018236</name>
</gene>
<proteinExistence type="predicted"/>
<reference evidence="1 2" key="1">
    <citation type="submission" date="2023-11" db="EMBL/GenBank/DDBJ databases">
        <title>Halocaridina rubra genome assembly.</title>
        <authorList>
            <person name="Smith C."/>
        </authorList>
    </citation>
    <scope>NUCLEOTIDE SEQUENCE [LARGE SCALE GENOMIC DNA]</scope>
    <source>
        <strain evidence="1">EP-1</strain>
        <tissue evidence="1">Whole</tissue>
    </source>
</reference>
<sequence>MAYSISFCNFQRDRKLTILELPMVCQHKWEYNHKALQSISQRYEILLETLEDLSTHGRSDELITGEVSVSKMRPIIRKVTSIRLSTVSTIRDLGVNILADLSPEIHINGIVRAAYAFLSNVRVAFRHMDKEMFRNIYVTYRGGS</sequence>
<keyword evidence="2" id="KW-1185">Reference proteome</keyword>